<dbReference type="SUPFAM" id="SSF55486">
    <property type="entry name" value="Metalloproteases ('zincins'), catalytic domain"/>
    <property type="match status" value="1"/>
</dbReference>
<comment type="caution">
    <text evidence="14">The sequence shown here is derived from an EMBL/GenBank/DDBJ whole genome shotgun (WGS) entry which is preliminary data.</text>
</comment>
<evidence type="ECO:0000259" key="13">
    <source>
        <dbReference type="Pfam" id="PF17900"/>
    </source>
</evidence>
<evidence type="ECO:0000256" key="10">
    <source>
        <dbReference type="ARBA" id="ARBA00022833"/>
    </source>
</evidence>
<evidence type="ECO:0000256" key="6">
    <source>
        <dbReference type="ARBA" id="ARBA00022438"/>
    </source>
</evidence>
<dbReference type="CDD" id="cd09602">
    <property type="entry name" value="M1_APN"/>
    <property type="match status" value="1"/>
</dbReference>
<organism evidence="14 15">
    <name type="scientific">Hyunsoonleella rubra</name>
    <dbReference type="NCBI Taxonomy" id="1737062"/>
    <lineage>
        <taxon>Bacteria</taxon>
        <taxon>Pseudomonadati</taxon>
        <taxon>Bacteroidota</taxon>
        <taxon>Flavobacteriia</taxon>
        <taxon>Flavobacteriales</taxon>
        <taxon>Flavobacteriaceae</taxon>
    </lineage>
</organism>
<dbReference type="Proteomes" id="UP001597476">
    <property type="component" value="Unassembled WGS sequence"/>
</dbReference>
<keyword evidence="10" id="KW-0862">Zinc</keyword>
<feature type="domain" description="Aminopeptidase N-like N-terminal" evidence="13">
    <location>
        <begin position="138"/>
        <end position="208"/>
    </location>
</feature>
<keyword evidence="8" id="KW-0479">Metal-binding</keyword>
<dbReference type="PRINTS" id="PR00756">
    <property type="entry name" value="ALADIPTASE"/>
</dbReference>
<comment type="similarity">
    <text evidence="3">Belongs to the peptidase M1 family.</text>
</comment>
<evidence type="ECO:0000313" key="15">
    <source>
        <dbReference type="Proteomes" id="UP001597476"/>
    </source>
</evidence>
<sequence>MSKPFIFILGVLLLFSCKNEQEKASLLDVGIPLEMAQYRKGQVSDVVYHLRLEIPLEKSEPIPSELKLELQIHDLTHPLYLDFNEESDHLKGVNVNGNDIPVLHKKEHLIVDPMHLTIGKNIVDVSFDAGELSLNRNTEYLYTLLVPDRASTLFPCFDQPNIKARYVLDITAPKKWQVLCGAPLETQEEKGEDIRYVFKPSDLMSTYLFSFVAGDFNKTKQEFDGFEMAMLYRETDEDKITASTDEIFALHYGAKQFLEDYTQYPFPFQKMDFATIPGFQYGGMEHTGAIQYRESTLFLDENATKSQELNRAKLIAHETAHMWFGNLVTMDWFDDVWLKEVFANFMADKITSETFPEVDHQLNFMREHYSSAYSEDRTQGATPIKQHLGNLKNAGTIYGRIIYNKAPIMMRQLEALVGEVAFRKGMQNYIKTFANASADWSDLVSILDEVSDEDVKAWSKVWVYESGRPIISDSIIYEDGIIKFAQINQKAEDGSDNIWPQSFSVGLVYEDSVKVVPVHLKERRQNIEALLGLPKPQSIIYNYDAFGYGVFPIDAQNLGVIPKIKDKAARGYAYINLYENVLAGNVRPTDALNILLEGVSHEKEELILGSVSGYASSVFWNYLSEKERVGEFPRIENRVRRRLLKSEDTKNIKKTLFYLFEGMGYSEKGIQVLHDIWAKKIEVPNLKLNENDYTGLAFTLALFEHEKADSILKTAIENISNPDRKERAEFLLPSVSSDESIRDGFMASLVKAENREKESWVLSGLYNLHHPLRQKTSINYLKQCLELTEEIQLTGDIFFPKGWLSATIGSYSSEEAYVILETFLKENPNFPEVLKNKLLQASDKLYRAKRIRENR</sequence>
<dbReference type="PROSITE" id="PS51257">
    <property type="entry name" value="PROKAR_LIPOPROTEIN"/>
    <property type="match status" value="1"/>
</dbReference>
<evidence type="ECO:0000256" key="7">
    <source>
        <dbReference type="ARBA" id="ARBA00022670"/>
    </source>
</evidence>
<name>A0ABW5T9F8_9FLAO</name>
<dbReference type="InterPro" id="IPR001930">
    <property type="entry name" value="Peptidase_M1"/>
</dbReference>
<dbReference type="InterPro" id="IPR050344">
    <property type="entry name" value="Peptidase_M1_aminopeptidases"/>
</dbReference>
<keyword evidence="7" id="KW-0645">Protease</keyword>
<evidence type="ECO:0000256" key="1">
    <source>
        <dbReference type="ARBA" id="ARBA00000098"/>
    </source>
</evidence>
<keyword evidence="15" id="KW-1185">Reference proteome</keyword>
<dbReference type="PANTHER" id="PTHR11533:SF174">
    <property type="entry name" value="PUROMYCIN-SENSITIVE AMINOPEPTIDASE-RELATED"/>
    <property type="match status" value="1"/>
</dbReference>
<evidence type="ECO:0000256" key="4">
    <source>
        <dbReference type="ARBA" id="ARBA00012564"/>
    </source>
</evidence>
<dbReference type="Pfam" id="PF01433">
    <property type="entry name" value="Peptidase_M1"/>
    <property type="match status" value="1"/>
</dbReference>
<dbReference type="Gene3D" id="2.60.40.1730">
    <property type="entry name" value="tricorn interacting facor f3 domain"/>
    <property type="match status" value="1"/>
</dbReference>
<evidence type="ECO:0000256" key="11">
    <source>
        <dbReference type="ARBA" id="ARBA00023049"/>
    </source>
</evidence>
<protein>
    <recommendedName>
        <fullName evidence="5">Aminopeptidase N</fullName>
        <ecNumber evidence="4">3.4.11.2</ecNumber>
    </recommendedName>
</protein>
<proteinExistence type="inferred from homology"/>
<comment type="catalytic activity">
    <reaction evidence="1">
        <text>Release of an N-terminal amino acid, Xaa-|-Yaa- from a peptide, amide or arylamide. Xaa is preferably Ala, but may be most amino acids including Pro (slow action). When a terminal hydrophobic residue is followed by a prolyl residue, the two may be released as an intact Xaa-Pro dipeptide.</text>
        <dbReference type="EC" id="3.4.11.2"/>
    </reaction>
</comment>
<evidence type="ECO:0000256" key="9">
    <source>
        <dbReference type="ARBA" id="ARBA00022801"/>
    </source>
</evidence>
<evidence type="ECO:0000259" key="12">
    <source>
        <dbReference type="Pfam" id="PF01433"/>
    </source>
</evidence>
<evidence type="ECO:0000313" key="14">
    <source>
        <dbReference type="EMBL" id="MFD2725090.1"/>
    </source>
</evidence>
<comment type="cofactor">
    <cofactor evidence="2">
        <name>Zn(2+)</name>
        <dbReference type="ChEBI" id="CHEBI:29105"/>
    </cofactor>
</comment>
<feature type="domain" description="Peptidase M1 membrane alanine aminopeptidase" evidence="12">
    <location>
        <begin position="256"/>
        <end position="462"/>
    </location>
</feature>
<dbReference type="EMBL" id="JBHULY010000005">
    <property type="protein sequence ID" value="MFD2725090.1"/>
    <property type="molecule type" value="Genomic_DNA"/>
</dbReference>
<dbReference type="InterPro" id="IPR027268">
    <property type="entry name" value="Peptidase_M4/M1_CTD_sf"/>
</dbReference>
<dbReference type="PANTHER" id="PTHR11533">
    <property type="entry name" value="PROTEASE M1 ZINC METALLOPROTEASE"/>
    <property type="match status" value="1"/>
</dbReference>
<dbReference type="EC" id="3.4.11.2" evidence="4"/>
<dbReference type="SUPFAM" id="SSF63737">
    <property type="entry name" value="Leukotriene A4 hydrolase N-terminal domain"/>
    <property type="match status" value="1"/>
</dbReference>
<gene>
    <name evidence="14" type="ORF">ACFSR8_02600</name>
</gene>
<dbReference type="Pfam" id="PF17900">
    <property type="entry name" value="Peptidase_M1_N"/>
    <property type="match status" value="1"/>
</dbReference>
<dbReference type="Gene3D" id="1.10.390.10">
    <property type="entry name" value="Neutral Protease Domain 2"/>
    <property type="match status" value="1"/>
</dbReference>
<keyword evidence="6" id="KW-0031">Aminopeptidase</keyword>
<reference evidence="15" key="1">
    <citation type="journal article" date="2019" name="Int. J. Syst. Evol. Microbiol.">
        <title>The Global Catalogue of Microorganisms (GCM) 10K type strain sequencing project: providing services to taxonomists for standard genome sequencing and annotation.</title>
        <authorList>
            <consortium name="The Broad Institute Genomics Platform"/>
            <consortium name="The Broad Institute Genome Sequencing Center for Infectious Disease"/>
            <person name="Wu L."/>
            <person name="Ma J."/>
        </authorList>
    </citation>
    <scope>NUCLEOTIDE SEQUENCE [LARGE SCALE GENOMIC DNA]</scope>
    <source>
        <strain evidence="15">KCTC 42398</strain>
    </source>
</reference>
<evidence type="ECO:0000256" key="2">
    <source>
        <dbReference type="ARBA" id="ARBA00001947"/>
    </source>
</evidence>
<dbReference type="RefSeq" id="WP_380288737.1">
    <property type="nucleotide sequence ID" value="NZ_JBHULY010000005.1"/>
</dbReference>
<dbReference type="InterPro" id="IPR014782">
    <property type="entry name" value="Peptidase_M1_dom"/>
</dbReference>
<accession>A0ABW5T9F8</accession>
<keyword evidence="11" id="KW-0482">Metalloprotease</keyword>
<dbReference type="InterPro" id="IPR042097">
    <property type="entry name" value="Aminopeptidase_N-like_N_sf"/>
</dbReference>
<dbReference type="InterPro" id="IPR045357">
    <property type="entry name" value="Aminopeptidase_N-like_N"/>
</dbReference>
<evidence type="ECO:0000256" key="5">
    <source>
        <dbReference type="ARBA" id="ARBA00015611"/>
    </source>
</evidence>
<keyword evidence="9" id="KW-0378">Hydrolase</keyword>
<evidence type="ECO:0000256" key="3">
    <source>
        <dbReference type="ARBA" id="ARBA00010136"/>
    </source>
</evidence>
<evidence type="ECO:0000256" key="8">
    <source>
        <dbReference type="ARBA" id="ARBA00022723"/>
    </source>
</evidence>